<evidence type="ECO:0000256" key="1">
    <source>
        <dbReference type="SAM" id="MobiDB-lite"/>
    </source>
</evidence>
<dbReference type="Proteomes" id="UP000479000">
    <property type="component" value="Unassembled WGS sequence"/>
</dbReference>
<gene>
    <name evidence="2" type="ORF">NTEN_LOCUS3092</name>
</gene>
<feature type="compositionally biased region" description="Basic and acidic residues" evidence="1">
    <location>
        <begin position="107"/>
        <end position="116"/>
    </location>
</feature>
<organism evidence="2 3">
    <name type="scientific">Nesidiocoris tenuis</name>
    <dbReference type="NCBI Taxonomy" id="355587"/>
    <lineage>
        <taxon>Eukaryota</taxon>
        <taxon>Metazoa</taxon>
        <taxon>Ecdysozoa</taxon>
        <taxon>Arthropoda</taxon>
        <taxon>Hexapoda</taxon>
        <taxon>Insecta</taxon>
        <taxon>Pterygota</taxon>
        <taxon>Neoptera</taxon>
        <taxon>Paraneoptera</taxon>
        <taxon>Hemiptera</taxon>
        <taxon>Heteroptera</taxon>
        <taxon>Panheteroptera</taxon>
        <taxon>Cimicomorpha</taxon>
        <taxon>Miridae</taxon>
        <taxon>Dicyphina</taxon>
        <taxon>Nesidiocoris</taxon>
    </lineage>
</organism>
<feature type="region of interest" description="Disordered" evidence="1">
    <location>
        <begin position="146"/>
        <end position="172"/>
    </location>
</feature>
<sequence>MATTFKSKAQQFVSDVVTDVRQNGHVPSLTTKLTPSSGTVAKKDDRAEPHVYREESRLAEHGKKCIDPDTGLIYFKYDFGYEFGVVLPGEGGKPGSSQAAKVTTSSKRSERDDGSVDFPIIHEKSAKGTKPDQKWAPVKWSEFATSESELSDADEARKTAGRSTDPKITFPPSPCPILAGSPNPSPHITSSHDFQGYPFINPNKLNPQTQLNLQTPLTTSTYQLNSQTQYRMAPTTIFTNGVAGGGVQSIDSNTNETRKRLTSWQSRAIQSSQRKFQNTMIH</sequence>
<evidence type="ECO:0000313" key="3">
    <source>
        <dbReference type="Proteomes" id="UP000479000"/>
    </source>
</evidence>
<dbReference type="EMBL" id="CADCXU010004684">
    <property type="protein sequence ID" value="CAA9996604.1"/>
    <property type="molecule type" value="Genomic_DNA"/>
</dbReference>
<feature type="region of interest" description="Disordered" evidence="1">
    <location>
        <begin position="90"/>
        <end position="116"/>
    </location>
</feature>
<feature type="region of interest" description="Disordered" evidence="1">
    <location>
        <begin position="26"/>
        <end position="48"/>
    </location>
</feature>
<proteinExistence type="predicted"/>
<name>A0A6H5G3G1_9HEMI</name>
<dbReference type="AlphaFoldDB" id="A0A6H5G3G1"/>
<feature type="compositionally biased region" description="Polar residues" evidence="1">
    <location>
        <begin position="95"/>
        <end position="106"/>
    </location>
</feature>
<feature type="non-terminal residue" evidence="2">
    <location>
        <position position="282"/>
    </location>
</feature>
<feature type="compositionally biased region" description="Polar residues" evidence="1">
    <location>
        <begin position="28"/>
        <end position="39"/>
    </location>
</feature>
<accession>A0A6H5G3G1</accession>
<dbReference type="OrthoDB" id="6630201at2759"/>
<keyword evidence="3" id="KW-1185">Reference proteome</keyword>
<reference evidence="2 3" key="1">
    <citation type="submission" date="2020-02" db="EMBL/GenBank/DDBJ databases">
        <authorList>
            <person name="Ferguson B K."/>
        </authorList>
    </citation>
    <scope>NUCLEOTIDE SEQUENCE [LARGE SCALE GENOMIC DNA]</scope>
</reference>
<protein>
    <submittedName>
        <fullName evidence="2">Uncharacterized protein</fullName>
    </submittedName>
</protein>
<evidence type="ECO:0000313" key="2">
    <source>
        <dbReference type="EMBL" id="CAA9996604.1"/>
    </source>
</evidence>